<reference evidence="12 13" key="1">
    <citation type="submission" date="2015-04" db="EMBL/GenBank/DDBJ databases">
        <title>Draft genome sequence of bacteremic isolate Catabacter hongkongensis type strain HKU16T.</title>
        <authorList>
            <person name="Lau S.K."/>
            <person name="Teng J.L."/>
            <person name="Huang Y."/>
            <person name="Curreem S.O."/>
            <person name="Tsui S.K."/>
            <person name="Woo P.C."/>
        </authorList>
    </citation>
    <scope>NUCLEOTIDE SEQUENCE [LARGE SCALE GENOMIC DNA]</scope>
    <source>
        <strain evidence="12 13">HKU16</strain>
    </source>
</reference>
<keyword evidence="7 9" id="KW-0067">ATP-binding</keyword>
<dbReference type="GO" id="GO:0005524">
    <property type="term" value="F:ATP binding"/>
    <property type="evidence" value="ECO:0007669"/>
    <property type="project" value="UniProtKB-UniRule"/>
</dbReference>
<dbReference type="NCBIfam" id="TIGR00154">
    <property type="entry name" value="ispE"/>
    <property type="match status" value="1"/>
</dbReference>
<evidence type="ECO:0000256" key="3">
    <source>
        <dbReference type="ARBA" id="ARBA00017473"/>
    </source>
</evidence>
<organism evidence="12 13">
    <name type="scientific">Christensenella hongkongensis</name>
    <dbReference type="NCBI Taxonomy" id="270498"/>
    <lineage>
        <taxon>Bacteria</taxon>
        <taxon>Bacillati</taxon>
        <taxon>Bacillota</taxon>
        <taxon>Clostridia</taxon>
        <taxon>Christensenellales</taxon>
        <taxon>Christensenellaceae</taxon>
        <taxon>Christensenella</taxon>
    </lineage>
</organism>
<dbReference type="GO" id="GO:0016114">
    <property type="term" value="P:terpenoid biosynthetic process"/>
    <property type="evidence" value="ECO:0007669"/>
    <property type="project" value="UniProtKB-UniRule"/>
</dbReference>
<evidence type="ECO:0000256" key="9">
    <source>
        <dbReference type="HAMAP-Rule" id="MF_00061"/>
    </source>
</evidence>
<dbReference type="SUPFAM" id="SSF55060">
    <property type="entry name" value="GHMP Kinase, C-terminal domain"/>
    <property type="match status" value="1"/>
</dbReference>
<dbReference type="HAMAP" id="MF_00061">
    <property type="entry name" value="IspE"/>
    <property type="match status" value="1"/>
</dbReference>
<feature type="active site" evidence="9">
    <location>
        <position position="8"/>
    </location>
</feature>
<evidence type="ECO:0000313" key="12">
    <source>
        <dbReference type="EMBL" id="KKI52034.1"/>
    </source>
</evidence>
<dbReference type="GO" id="GO:0050515">
    <property type="term" value="F:4-(cytidine 5'-diphospho)-2-C-methyl-D-erythritol kinase activity"/>
    <property type="evidence" value="ECO:0007669"/>
    <property type="project" value="UniProtKB-UniRule"/>
</dbReference>
<dbReference type="InterPro" id="IPR014721">
    <property type="entry name" value="Ribsml_uS5_D2-typ_fold_subgr"/>
</dbReference>
<dbReference type="GO" id="GO:0019288">
    <property type="term" value="P:isopentenyl diphosphate biosynthetic process, methylerythritol 4-phosphate pathway"/>
    <property type="evidence" value="ECO:0007669"/>
    <property type="project" value="UniProtKB-UniRule"/>
</dbReference>
<dbReference type="PIRSF" id="PIRSF010376">
    <property type="entry name" value="IspE"/>
    <property type="match status" value="1"/>
</dbReference>
<dbReference type="OrthoDB" id="9809438at2"/>
<keyword evidence="13" id="KW-1185">Reference proteome</keyword>
<evidence type="ECO:0000259" key="11">
    <source>
        <dbReference type="Pfam" id="PF08544"/>
    </source>
</evidence>
<dbReference type="Gene3D" id="3.30.230.10">
    <property type="match status" value="1"/>
</dbReference>
<keyword evidence="6 9" id="KW-0418">Kinase</keyword>
<gene>
    <name evidence="9" type="primary">ispE</name>
    <name evidence="12" type="ORF">CHK_0462</name>
</gene>
<evidence type="ECO:0000256" key="2">
    <source>
        <dbReference type="ARBA" id="ARBA00012052"/>
    </source>
</evidence>
<evidence type="ECO:0000313" key="13">
    <source>
        <dbReference type="Proteomes" id="UP000034076"/>
    </source>
</evidence>
<dbReference type="AlphaFoldDB" id="A0A0M2NHM8"/>
<proteinExistence type="inferred from homology"/>
<dbReference type="InterPro" id="IPR006204">
    <property type="entry name" value="GHMP_kinase_N_dom"/>
</dbReference>
<dbReference type="RefSeq" id="WP_046442410.1">
    <property type="nucleotide sequence ID" value="NZ_LAYJ01000045.1"/>
</dbReference>
<keyword evidence="5 9" id="KW-0547">Nucleotide-binding</keyword>
<dbReference type="PATRIC" id="fig|270498.16.peg.566"/>
<dbReference type="UniPathway" id="UPA00056">
    <property type="reaction ID" value="UER00094"/>
</dbReference>
<dbReference type="PANTHER" id="PTHR43527">
    <property type="entry name" value="4-DIPHOSPHOCYTIDYL-2-C-METHYL-D-ERYTHRITOL KINASE, CHLOROPLASTIC"/>
    <property type="match status" value="1"/>
</dbReference>
<dbReference type="InterPro" id="IPR004424">
    <property type="entry name" value="IspE"/>
</dbReference>
<dbReference type="EC" id="2.7.1.148" evidence="2 9"/>
<evidence type="ECO:0000256" key="4">
    <source>
        <dbReference type="ARBA" id="ARBA00022679"/>
    </source>
</evidence>
<evidence type="ECO:0000259" key="10">
    <source>
        <dbReference type="Pfam" id="PF00288"/>
    </source>
</evidence>
<dbReference type="PANTHER" id="PTHR43527:SF2">
    <property type="entry name" value="4-DIPHOSPHOCYTIDYL-2-C-METHYL-D-ERYTHRITOL KINASE, CHLOROPLASTIC"/>
    <property type="match status" value="1"/>
</dbReference>
<evidence type="ECO:0000256" key="5">
    <source>
        <dbReference type="ARBA" id="ARBA00022741"/>
    </source>
</evidence>
<evidence type="ECO:0000256" key="7">
    <source>
        <dbReference type="ARBA" id="ARBA00022840"/>
    </source>
</evidence>
<evidence type="ECO:0000256" key="6">
    <source>
        <dbReference type="ARBA" id="ARBA00022777"/>
    </source>
</evidence>
<evidence type="ECO:0000256" key="8">
    <source>
        <dbReference type="ARBA" id="ARBA00032554"/>
    </source>
</evidence>
<feature type="domain" description="GHMP kinase C-terminal" evidence="11">
    <location>
        <begin position="194"/>
        <end position="267"/>
    </location>
</feature>
<protein>
    <recommendedName>
        <fullName evidence="3 9">4-diphosphocytidyl-2-C-methyl-D-erythritol kinase</fullName>
        <shortName evidence="9">CMK</shortName>
        <ecNumber evidence="2 9">2.7.1.148</ecNumber>
    </recommendedName>
    <alternativeName>
        <fullName evidence="8 9">4-(cytidine-5'-diphospho)-2-C-methyl-D-erythritol kinase</fullName>
    </alternativeName>
</protein>
<dbReference type="Pfam" id="PF00288">
    <property type="entry name" value="GHMP_kinases_N"/>
    <property type="match status" value="1"/>
</dbReference>
<dbReference type="Pfam" id="PF08544">
    <property type="entry name" value="GHMP_kinases_C"/>
    <property type="match status" value="1"/>
</dbReference>
<dbReference type="Gene3D" id="3.30.70.890">
    <property type="entry name" value="GHMP kinase, C-terminal domain"/>
    <property type="match status" value="1"/>
</dbReference>
<comment type="function">
    <text evidence="9">Catalyzes the phosphorylation of the position 2 hydroxy group of 4-diphosphocytidyl-2C-methyl-D-erythritol.</text>
</comment>
<feature type="active site" evidence="9">
    <location>
        <position position="130"/>
    </location>
</feature>
<keyword evidence="4 9" id="KW-0808">Transferase</keyword>
<feature type="binding site" evidence="9">
    <location>
        <begin position="88"/>
        <end position="98"/>
    </location>
    <ligand>
        <name>ATP</name>
        <dbReference type="ChEBI" id="CHEBI:30616"/>
    </ligand>
</feature>
<comment type="similarity">
    <text evidence="1 9">Belongs to the GHMP kinase family. IspE subfamily.</text>
</comment>
<sequence>MKLKAYAKLNLALNIIGQYPNGMHELDMLMQNISLADELTVVRADGLALLCDGMEAQGDNTVLRAARLFFEKTGITGGAKITLEKRIPSQAGLGGGSSDAAATLAALDRIYETHLSKKVLKEIGVGIGADVPFFIEGGCMRARGVGEVLSPVANRCGFAYLLVKPEGGVPTGQAYSVFHELPKETVDMDGITDALAKGDVRRYFSLANNVLMPAGIRICPEVSDVICACRALGADFAMMTGSGSCVFAIFPQEAVQEAQDALAKQYPFCVAAENCGAGYEII</sequence>
<dbReference type="STRING" id="270498.CHK_0462"/>
<dbReference type="Proteomes" id="UP000034076">
    <property type="component" value="Unassembled WGS sequence"/>
</dbReference>
<dbReference type="InterPro" id="IPR020568">
    <property type="entry name" value="Ribosomal_Su5_D2-typ_SF"/>
</dbReference>
<comment type="caution">
    <text evidence="12">The sequence shown here is derived from an EMBL/GenBank/DDBJ whole genome shotgun (WGS) entry which is preliminary data.</text>
</comment>
<dbReference type="EMBL" id="LAYJ01000045">
    <property type="protein sequence ID" value="KKI52034.1"/>
    <property type="molecule type" value="Genomic_DNA"/>
</dbReference>
<dbReference type="SUPFAM" id="SSF54211">
    <property type="entry name" value="Ribosomal protein S5 domain 2-like"/>
    <property type="match status" value="1"/>
</dbReference>
<feature type="domain" description="GHMP kinase N-terminal" evidence="10">
    <location>
        <begin position="60"/>
        <end position="138"/>
    </location>
</feature>
<keyword evidence="9" id="KW-0414">Isoprene biosynthesis</keyword>
<dbReference type="InterPro" id="IPR036554">
    <property type="entry name" value="GHMP_kinase_C_sf"/>
</dbReference>
<accession>A0A0M2NHM8</accession>
<comment type="pathway">
    <text evidence="9">Isoprenoid biosynthesis; isopentenyl diphosphate biosynthesis via DXP pathway; isopentenyl diphosphate from 1-deoxy-D-xylulose 5-phosphate: step 3/6.</text>
</comment>
<evidence type="ECO:0000256" key="1">
    <source>
        <dbReference type="ARBA" id="ARBA00009684"/>
    </source>
</evidence>
<dbReference type="InterPro" id="IPR013750">
    <property type="entry name" value="GHMP_kinase_C_dom"/>
</dbReference>
<comment type="catalytic activity">
    <reaction evidence="9">
        <text>4-CDP-2-C-methyl-D-erythritol + ATP = 4-CDP-2-C-methyl-D-erythritol 2-phosphate + ADP + H(+)</text>
        <dbReference type="Rhea" id="RHEA:18437"/>
        <dbReference type="ChEBI" id="CHEBI:15378"/>
        <dbReference type="ChEBI" id="CHEBI:30616"/>
        <dbReference type="ChEBI" id="CHEBI:57823"/>
        <dbReference type="ChEBI" id="CHEBI:57919"/>
        <dbReference type="ChEBI" id="CHEBI:456216"/>
        <dbReference type="EC" id="2.7.1.148"/>
    </reaction>
</comment>
<name>A0A0M2NHM8_9FIRM</name>